<name>A0A970B6D6_9GAMM</name>
<evidence type="ECO:0000259" key="1">
    <source>
        <dbReference type="Pfam" id="PF13192"/>
    </source>
</evidence>
<reference evidence="2" key="1">
    <citation type="submission" date="2020-03" db="EMBL/GenBank/DDBJ databases">
        <title>Solimonas marina sp. nov., isolated from deep seawater of the Pacific Ocean.</title>
        <authorList>
            <person name="Liu X."/>
            <person name="Lai Q."/>
            <person name="Sun F."/>
            <person name="Gai Y."/>
            <person name="Li G."/>
            <person name="Shao Z."/>
        </authorList>
    </citation>
    <scope>NUCLEOTIDE SEQUENCE</scope>
    <source>
        <strain evidence="2">C16B3</strain>
    </source>
</reference>
<dbReference type="AlphaFoldDB" id="A0A970B6D6"/>
<proteinExistence type="predicted"/>
<dbReference type="Gene3D" id="3.40.30.10">
    <property type="entry name" value="Glutaredoxin"/>
    <property type="match status" value="1"/>
</dbReference>
<gene>
    <name evidence="2" type="ORF">G7Y82_18735</name>
</gene>
<feature type="domain" description="Thioredoxin-like fold" evidence="1">
    <location>
        <begin position="1"/>
        <end position="74"/>
    </location>
</feature>
<protein>
    <submittedName>
        <fullName evidence="2">Glutaredoxin</fullName>
    </submittedName>
</protein>
<dbReference type="RefSeq" id="WP_168149664.1">
    <property type="nucleotide sequence ID" value="NZ_JAAVXB010000014.1"/>
</dbReference>
<dbReference type="EMBL" id="JAAVXB010000014">
    <property type="protein sequence ID" value="NKF24352.1"/>
    <property type="molecule type" value="Genomic_DNA"/>
</dbReference>
<organism evidence="2 3">
    <name type="scientific">Solimonas marina</name>
    <dbReference type="NCBI Taxonomy" id="2714601"/>
    <lineage>
        <taxon>Bacteria</taxon>
        <taxon>Pseudomonadati</taxon>
        <taxon>Pseudomonadota</taxon>
        <taxon>Gammaproteobacteria</taxon>
        <taxon>Nevskiales</taxon>
        <taxon>Nevskiaceae</taxon>
        <taxon>Solimonas</taxon>
    </lineage>
</organism>
<dbReference type="Pfam" id="PF13192">
    <property type="entry name" value="Thioredoxin_3"/>
    <property type="match status" value="1"/>
</dbReference>
<evidence type="ECO:0000313" key="3">
    <source>
        <dbReference type="Proteomes" id="UP000653472"/>
    </source>
</evidence>
<sequence length="86" mass="9472">MKLELFYSPGCARCAEARAGLKVAAFEIVADLDWRELNVLDELDYAVELGVLTLPAVAIDGELVFTSLPTRRQLCAALSERCKEVN</sequence>
<comment type="caution">
    <text evidence="2">The sequence shown here is derived from an EMBL/GenBank/DDBJ whole genome shotgun (WGS) entry which is preliminary data.</text>
</comment>
<keyword evidence="3" id="KW-1185">Reference proteome</keyword>
<evidence type="ECO:0000313" key="2">
    <source>
        <dbReference type="EMBL" id="NKF24352.1"/>
    </source>
</evidence>
<dbReference type="Proteomes" id="UP000653472">
    <property type="component" value="Unassembled WGS sequence"/>
</dbReference>
<dbReference type="InterPro" id="IPR012336">
    <property type="entry name" value="Thioredoxin-like_fold"/>
</dbReference>
<dbReference type="SUPFAM" id="SSF52833">
    <property type="entry name" value="Thioredoxin-like"/>
    <property type="match status" value="1"/>
</dbReference>
<accession>A0A970B6D6</accession>
<dbReference type="InterPro" id="IPR036249">
    <property type="entry name" value="Thioredoxin-like_sf"/>
</dbReference>